<evidence type="ECO:0000313" key="3">
    <source>
        <dbReference type="EMBL" id="AYO45003.1"/>
    </source>
</evidence>
<dbReference type="AlphaFoldDB" id="A0A3G2SAE5"/>
<dbReference type="SUPFAM" id="SSF48371">
    <property type="entry name" value="ARM repeat"/>
    <property type="match status" value="1"/>
</dbReference>
<feature type="region of interest" description="Disordered" evidence="1">
    <location>
        <begin position="1"/>
        <end position="49"/>
    </location>
</feature>
<dbReference type="InterPro" id="IPR011989">
    <property type="entry name" value="ARM-like"/>
</dbReference>
<dbReference type="Pfam" id="PF21581">
    <property type="entry name" value="SCD"/>
    <property type="match status" value="1"/>
</dbReference>
<dbReference type="InterPro" id="IPR020839">
    <property type="entry name" value="SCD"/>
</dbReference>
<evidence type="ECO:0000256" key="1">
    <source>
        <dbReference type="SAM" id="MobiDB-lite"/>
    </source>
</evidence>
<dbReference type="GO" id="GO:0008278">
    <property type="term" value="C:cohesin complex"/>
    <property type="evidence" value="ECO:0007669"/>
    <property type="project" value="TreeGrafter"/>
</dbReference>
<dbReference type="PANTHER" id="PTHR11199:SF0">
    <property type="entry name" value="LD34181P-RELATED"/>
    <property type="match status" value="1"/>
</dbReference>
<organism evidence="3 4">
    <name type="scientific">Malassezia restricta (strain ATCC 96810 / NBRC 103918 / CBS 7877)</name>
    <name type="common">Seborrheic dermatitis infection agent</name>
    <dbReference type="NCBI Taxonomy" id="425264"/>
    <lineage>
        <taxon>Eukaryota</taxon>
        <taxon>Fungi</taxon>
        <taxon>Dikarya</taxon>
        <taxon>Basidiomycota</taxon>
        <taxon>Ustilaginomycotina</taxon>
        <taxon>Malasseziomycetes</taxon>
        <taxon>Malasseziales</taxon>
        <taxon>Malasseziaceae</taxon>
        <taxon>Malassezia</taxon>
    </lineage>
</organism>
<dbReference type="Pfam" id="PF08514">
    <property type="entry name" value="STAG"/>
    <property type="match status" value="1"/>
</dbReference>
<dbReference type="Proteomes" id="UP000269793">
    <property type="component" value="Chromosome IX"/>
</dbReference>
<feature type="domain" description="SCD" evidence="2">
    <location>
        <begin position="274"/>
        <end position="358"/>
    </location>
</feature>
<protein>
    <submittedName>
        <fullName evidence="3">Cohesin subunit SA-3</fullName>
    </submittedName>
</protein>
<dbReference type="Gene3D" id="1.25.10.10">
    <property type="entry name" value="Leucine-rich Repeat Variant"/>
    <property type="match status" value="1"/>
</dbReference>
<reference evidence="3 4" key="1">
    <citation type="submission" date="2018-10" db="EMBL/GenBank/DDBJ databases">
        <title>Complete genome sequence of Malassezia restricta CBS 7877.</title>
        <authorList>
            <person name="Morand S.C."/>
            <person name="Bertignac M."/>
            <person name="Iltis A."/>
            <person name="Kolder I."/>
            <person name="Pirovano W."/>
            <person name="Jourdain R."/>
            <person name="Clavaud C."/>
        </authorList>
    </citation>
    <scope>NUCLEOTIDE SEQUENCE [LARGE SCALE GENOMIC DNA]</scope>
    <source>
        <strain evidence="3 4">CBS 7877</strain>
    </source>
</reference>
<dbReference type="GO" id="GO:0007062">
    <property type="term" value="P:sister chromatid cohesion"/>
    <property type="evidence" value="ECO:0007669"/>
    <property type="project" value="UniProtKB-ARBA"/>
</dbReference>
<proteinExistence type="predicted"/>
<dbReference type="GO" id="GO:0003682">
    <property type="term" value="F:chromatin binding"/>
    <property type="evidence" value="ECO:0007669"/>
    <property type="project" value="TreeGrafter"/>
</dbReference>
<dbReference type="InterPro" id="IPR016024">
    <property type="entry name" value="ARM-type_fold"/>
</dbReference>
<gene>
    <name evidence="3" type="primary">STAG3</name>
    <name evidence="3" type="ORF">DNF11_4053</name>
</gene>
<dbReference type="PANTHER" id="PTHR11199">
    <property type="entry name" value="STROMAL ANTIGEN"/>
    <property type="match status" value="1"/>
</dbReference>
<dbReference type="VEuPathDB" id="FungiDB:DNF11_4053"/>
<sequence length="1010" mass="112965">MPPRQRKRAAPTQTSKRRRTDDVSDVDSDSSLSSVPDSDDEGPSSRAPRAVASDADLLEQGDNELFQAVLDGSIEEASENWIVLYQGEPAEALTQLVTFVIRLCGCTATLSSDEVRDLEHRDALQERIQSQEVRAPYPIVSRTKPWSGVRKSAARLIAKLWADASEAEVLADDDLLDTWQSWLVGLSVSSIRAFRHTASVVALWTIGALSAQLEQVRESYDVAVKQRDAEARRTSSSSISNRTRLAHTAHKMEQLDTQRDTFDAHLDDLVTQVFGPRSRDFDAAIRLDCMEQLGQWLIVYPTQYMQTFYYKHLGAALSDPDASVRACALRGVHGVLRAAHAAQLAPFVEEHKARMMDMALYDTDMHVRGTAFAVLASANEHDMLEHDDRSALAVHIYDQEPRIRHAAAAFLLRLLEPPDDVERIRALVARLSEYDAQLPAEPDTTASLAVLEPGLGRISIALEALWDQDESLHAFKSYVQVLMRDDMSLSSEEESAAVEMLAAATRLVSGDEEGHAWDDASLCLVEALPLLLAKYSADAPRLADLLAVVPHMRLEVYHETRNMEAFESLWDDVCAHFMRHVHPVLLQRAARAIQLLATAPMAAHTTTSRLATLKESVLSLLQDTLYQRQVDTTVFSEDDVHNLQASLARLYTLLKAMDASALLDDDEPLWQHMLALAMRGRLQYDQEKTFVHYALSSLALYLLWRTKRAIDDDTELVSRRDEVLQMIHMFLERGSHVQATVLHVALILHTLFFTVRDDLRILCPEEIQTRCATQFSTELQTLVPLYRAQGKSIALLDTDMHISMLASAYVAALRVGALGVQHAAAILTYYGHFHSDFDRMCHEAVEVMRDDAMHSDRAWAVCETILEALKGSMQLYFQYKDTEPRLVSLARQLANATMIRGPGFSVVRAIDANAMVTLHVATVQQFVQYVRDGGHEGHEAKLFKALVHLVGTLHPSDALKIHATMQQRLAAAHVEPEQGNKAWDPYFAYEKRLLNVAAKDAHLLHTAQPS</sequence>
<dbReference type="GO" id="GO:0005634">
    <property type="term" value="C:nucleus"/>
    <property type="evidence" value="ECO:0007669"/>
    <property type="project" value="TreeGrafter"/>
</dbReference>
<evidence type="ECO:0000313" key="4">
    <source>
        <dbReference type="Proteomes" id="UP000269793"/>
    </source>
</evidence>
<dbReference type="InterPro" id="IPR056396">
    <property type="entry name" value="HEAT_SCC3-SA"/>
</dbReference>
<dbReference type="STRING" id="425264.A0A3G2SAE5"/>
<dbReference type="InterPro" id="IPR013721">
    <property type="entry name" value="STAG"/>
</dbReference>
<keyword evidence="4" id="KW-1185">Reference proteome</keyword>
<dbReference type="GO" id="GO:0000785">
    <property type="term" value="C:chromatin"/>
    <property type="evidence" value="ECO:0007669"/>
    <property type="project" value="TreeGrafter"/>
</dbReference>
<dbReference type="EMBL" id="CP033156">
    <property type="protein sequence ID" value="AYO45003.1"/>
    <property type="molecule type" value="Genomic_DNA"/>
</dbReference>
<dbReference type="PROSITE" id="PS51425">
    <property type="entry name" value="SCD"/>
    <property type="match status" value="1"/>
</dbReference>
<dbReference type="Pfam" id="PF24571">
    <property type="entry name" value="HEAT_SCC3-SA"/>
    <property type="match status" value="1"/>
</dbReference>
<accession>A0A3G2SAE5</accession>
<dbReference type="OrthoDB" id="498590at2759"/>
<name>A0A3G2SAE5_MALR7</name>
<dbReference type="InterPro" id="IPR039662">
    <property type="entry name" value="Cohesin_Scc3/SA"/>
</dbReference>
<evidence type="ECO:0000259" key="2">
    <source>
        <dbReference type="PROSITE" id="PS51425"/>
    </source>
</evidence>